<evidence type="ECO:0000259" key="10">
    <source>
        <dbReference type="Pfam" id="PF01909"/>
    </source>
</evidence>
<gene>
    <name evidence="11" type="ORF">FEAC_26160</name>
</gene>
<comment type="cofactor">
    <cofactor evidence="1">
        <name>Mg(2+)</name>
        <dbReference type="ChEBI" id="CHEBI:18420"/>
    </cofactor>
</comment>
<evidence type="ECO:0000313" key="11">
    <source>
        <dbReference type="EMBL" id="KJE75656.1"/>
    </source>
</evidence>
<evidence type="ECO:0000256" key="1">
    <source>
        <dbReference type="ARBA" id="ARBA00001946"/>
    </source>
</evidence>
<keyword evidence="4" id="KW-0548">Nucleotidyltransferase</keyword>
<evidence type="ECO:0000256" key="9">
    <source>
        <dbReference type="ARBA" id="ARBA00038276"/>
    </source>
</evidence>
<dbReference type="Proteomes" id="UP000032336">
    <property type="component" value="Unassembled WGS sequence"/>
</dbReference>
<evidence type="ECO:0000256" key="3">
    <source>
        <dbReference type="ARBA" id="ARBA00022679"/>
    </source>
</evidence>
<evidence type="ECO:0000256" key="2">
    <source>
        <dbReference type="ARBA" id="ARBA00022649"/>
    </source>
</evidence>
<evidence type="ECO:0000256" key="7">
    <source>
        <dbReference type="ARBA" id="ARBA00022840"/>
    </source>
</evidence>
<keyword evidence="6" id="KW-0547">Nucleotide-binding</keyword>
<dbReference type="EMBL" id="JXUW01000033">
    <property type="protein sequence ID" value="KJE75656.1"/>
    <property type="molecule type" value="Genomic_DNA"/>
</dbReference>
<dbReference type="InterPro" id="IPR002934">
    <property type="entry name" value="Polymerase_NTP_transf_dom"/>
</dbReference>
<evidence type="ECO:0000256" key="4">
    <source>
        <dbReference type="ARBA" id="ARBA00022695"/>
    </source>
</evidence>
<feature type="domain" description="Polymerase nucleotidyl transferase" evidence="10">
    <location>
        <begin position="28"/>
        <end position="90"/>
    </location>
</feature>
<dbReference type="PANTHER" id="PTHR33571:SF12">
    <property type="entry name" value="BSL3053 PROTEIN"/>
    <property type="match status" value="1"/>
</dbReference>
<dbReference type="InterPro" id="IPR052038">
    <property type="entry name" value="Type-VII_TA_antitoxin"/>
</dbReference>
<protein>
    <submittedName>
        <fullName evidence="11">Nucleotidyltransferase domain protein</fullName>
    </submittedName>
</protein>
<keyword evidence="12" id="KW-1185">Reference proteome</keyword>
<dbReference type="CDD" id="cd05403">
    <property type="entry name" value="NT_KNTase_like"/>
    <property type="match status" value="1"/>
</dbReference>
<dbReference type="Gene3D" id="3.30.460.10">
    <property type="entry name" value="Beta Polymerase, domain 2"/>
    <property type="match status" value="1"/>
</dbReference>
<dbReference type="Pfam" id="PF01909">
    <property type="entry name" value="NTP_transf_2"/>
    <property type="match status" value="1"/>
</dbReference>
<evidence type="ECO:0000256" key="8">
    <source>
        <dbReference type="ARBA" id="ARBA00022842"/>
    </source>
</evidence>
<dbReference type="RefSeq" id="WP_081901235.1">
    <property type="nucleotide sequence ID" value="NZ_JQKF01000043.1"/>
</dbReference>
<keyword evidence="7" id="KW-0067">ATP-binding</keyword>
<dbReference type="STRING" id="1121877.FEAC_26160"/>
<sequence>MTKPVAPALGRTPPNLALLRSHRRDIMELATRYGVSNIRVFGSVARGDATSDSDIDLLVDFTVQASGLDVIAFAQELEDLLGYQVDIGTKVHRVIRDQVEREAVPL</sequence>
<evidence type="ECO:0000256" key="6">
    <source>
        <dbReference type="ARBA" id="ARBA00022741"/>
    </source>
</evidence>
<keyword evidence="2" id="KW-1277">Toxin-antitoxin system</keyword>
<evidence type="ECO:0000256" key="5">
    <source>
        <dbReference type="ARBA" id="ARBA00022723"/>
    </source>
</evidence>
<dbReference type="GeneID" id="78373629"/>
<name>A0A0D8FR78_9ACTN</name>
<organism evidence="11 12">
    <name type="scientific">Ferrimicrobium acidiphilum DSM 19497</name>
    <dbReference type="NCBI Taxonomy" id="1121877"/>
    <lineage>
        <taxon>Bacteria</taxon>
        <taxon>Bacillati</taxon>
        <taxon>Actinomycetota</taxon>
        <taxon>Acidimicrobiia</taxon>
        <taxon>Acidimicrobiales</taxon>
        <taxon>Acidimicrobiaceae</taxon>
        <taxon>Ferrimicrobium</taxon>
    </lineage>
</organism>
<dbReference type="GO" id="GO:0005524">
    <property type="term" value="F:ATP binding"/>
    <property type="evidence" value="ECO:0007669"/>
    <property type="project" value="UniProtKB-KW"/>
</dbReference>
<keyword evidence="3 11" id="KW-0808">Transferase</keyword>
<reference evidence="11 12" key="1">
    <citation type="submission" date="2015-01" db="EMBL/GenBank/DDBJ databases">
        <title>Draft genome of the acidophilic iron oxidizer Ferrimicrobium acidiphilum strain T23.</title>
        <authorList>
            <person name="Poehlein A."/>
            <person name="Eisen S."/>
            <person name="Schloemann M."/>
            <person name="Johnson B.D."/>
            <person name="Daniel R."/>
            <person name="Muehling M."/>
        </authorList>
    </citation>
    <scope>NUCLEOTIDE SEQUENCE [LARGE SCALE GENOMIC DNA]</scope>
    <source>
        <strain evidence="11 12">T23</strain>
    </source>
</reference>
<dbReference type="AlphaFoldDB" id="A0A0D8FR78"/>
<dbReference type="PATRIC" id="fig|1121877.4.peg.2925"/>
<accession>A0A0D8FR78</accession>
<evidence type="ECO:0000313" key="12">
    <source>
        <dbReference type="Proteomes" id="UP000032336"/>
    </source>
</evidence>
<keyword evidence="5" id="KW-0479">Metal-binding</keyword>
<dbReference type="SUPFAM" id="SSF81301">
    <property type="entry name" value="Nucleotidyltransferase"/>
    <property type="match status" value="1"/>
</dbReference>
<comment type="caution">
    <text evidence="11">The sequence shown here is derived from an EMBL/GenBank/DDBJ whole genome shotgun (WGS) entry which is preliminary data.</text>
</comment>
<proteinExistence type="inferred from homology"/>
<dbReference type="GO" id="GO:0016779">
    <property type="term" value="F:nucleotidyltransferase activity"/>
    <property type="evidence" value="ECO:0007669"/>
    <property type="project" value="UniProtKB-KW"/>
</dbReference>
<dbReference type="GO" id="GO:0046872">
    <property type="term" value="F:metal ion binding"/>
    <property type="evidence" value="ECO:0007669"/>
    <property type="project" value="UniProtKB-KW"/>
</dbReference>
<dbReference type="PANTHER" id="PTHR33571">
    <property type="entry name" value="SSL8005 PROTEIN"/>
    <property type="match status" value="1"/>
</dbReference>
<comment type="similarity">
    <text evidence="9">Belongs to the MntA antitoxin family.</text>
</comment>
<keyword evidence="8" id="KW-0460">Magnesium</keyword>
<dbReference type="InterPro" id="IPR043519">
    <property type="entry name" value="NT_sf"/>
</dbReference>
<dbReference type="eggNOG" id="COG1669">
    <property type="taxonomic scope" value="Bacteria"/>
</dbReference>